<dbReference type="AlphaFoldDB" id="A0A9N7TKC8"/>
<gene>
    <name evidence="1" type="ORF">PLEPLA_LOCUS2361</name>
</gene>
<comment type="caution">
    <text evidence="1">The sequence shown here is derived from an EMBL/GenBank/DDBJ whole genome shotgun (WGS) entry which is preliminary data.</text>
</comment>
<proteinExistence type="predicted"/>
<sequence>MQCQDYHPFPENFIIIGTSSCSGGIGQPCLPFKSGVPQHWSLKGAVSFENDSRRKFGSEISQVTQKPQDERFDSRRELRLHRGCFSEAELNHRPAQWLTL</sequence>
<evidence type="ECO:0000313" key="2">
    <source>
        <dbReference type="Proteomes" id="UP001153269"/>
    </source>
</evidence>
<evidence type="ECO:0000313" key="1">
    <source>
        <dbReference type="EMBL" id="CAB1414652.1"/>
    </source>
</evidence>
<keyword evidence="2" id="KW-1185">Reference proteome</keyword>
<organism evidence="1 2">
    <name type="scientific">Pleuronectes platessa</name>
    <name type="common">European plaice</name>
    <dbReference type="NCBI Taxonomy" id="8262"/>
    <lineage>
        <taxon>Eukaryota</taxon>
        <taxon>Metazoa</taxon>
        <taxon>Chordata</taxon>
        <taxon>Craniata</taxon>
        <taxon>Vertebrata</taxon>
        <taxon>Euteleostomi</taxon>
        <taxon>Actinopterygii</taxon>
        <taxon>Neopterygii</taxon>
        <taxon>Teleostei</taxon>
        <taxon>Neoteleostei</taxon>
        <taxon>Acanthomorphata</taxon>
        <taxon>Carangaria</taxon>
        <taxon>Pleuronectiformes</taxon>
        <taxon>Pleuronectoidei</taxon>
        <taxon>Pleuronectidae</taxon>
        <taxon>Pleuronectes</taxon>
    </lineage>
</organism>
<accession>A0A9N7TKC8</accession>
<reference evidence="1" key="1">
    <citation type="submission" date="2020-03" db="EMBL/GenBank/DDBJ databases">
        <authorList>
            <person name="Weist P."/>
        </authorList>
    </citation>
    <scope>NUCLEOTIDE SEQUENCE</scope>
</reference>
<protein>
    <submittedName>
        <fullName evidence="1">Uncharacterized protein</fullName>
    </submittedName>
</protein>
<dbReference type="Proteomes" id="UP001153269">
    <property type="component" value="Unassembled WGS sequence"/>
</dbReference>
<dbReference type="EMBL" id="CADEAL010000115">
    <property type="protein sequence ID" value="CAB1414652.1"/>
    <property type="molecule type" value="Genomic_DNA"/>
</dbReference>
<name>A0A9N7TKC8_PLEPL</name>